<evidence type="ECO:0000259" key="3">
    <source>
        <dbReference type="Pfam" id="PF19833"/>
    </source>
</evidence>
<dbReference type="InterPro" id="IPR027417">
    <property type="entry name" value="P-loop_NTPase"/>
</dbReference>
<dbReference type="Gene3D" id="3.40.50.300">
    <property type="entry name" value="P-loop containing nucleotide triphosphate hydrolases"/>
    <property type="match status" value="1"/>
</dbReference>
<feature type="domain" description="ATP-dependent DNA helicase RecG" evidence="3">
    <location>
        <begin position="4"/>
        <end position="88"/>
    </location>
</feature>
<name>A0A1J5SAW1_9ZZZZ</name>
<keyword evidence="2 4" id="KW-0067">ATP-binding</keyword>
<protein>
    <submittedName>
        <fullName evidence="4">ATP-dependent DNA helicase RecG</fullName>
        <ecNumber evidence="4">3.6.4.12</ecNumber>
    </submittedName>
</protein>
<evidence type="ECO:0000313" key="4">
    <source>
        <dbReference type="EMBL" id="OIR01184.1"/>
    </source>
</evidence>
<dbReference type="Pfam" id="PF19833">
    <property type="entry name" value="RecG_dom3_C"/>
    <property type="match status" value="1"/>
</dbReference>
<gene>
    <name evidence="4" type="primary">recG_5</name>
    <name evidence="4" type="ORF">GALL_168180</name>
</gene>
<reference evidence="4" key="1">
    <citation type="submission" date="2016-10" db="EMBL/GenBank/DDBJ databases">
        <title>Sequence of Gallionella enrichment culture.</title>
        <authorList>
            <person name="Poehlein A."/>
            <person name="Muehling M."/>
            <person name="Daniel R."/>
        </authorList>
    </citation>
    <scope>NUCLEOTIDE SEQUENCE</scope>
</reference>
<keyword evidence="1 4" id="KW-0378">Hydrolase</keyword>
<evidence type="ECO:0000256" key="2">
    <source>
        <dbReference type="ARBA" id="ARBA00022806"/>
    </source>
</evidence>
<sequence length="88" mass="9830">MCATNDGFKIAEKDLELRGPGDIEGTRQSGVLNFKLASIVNDKRLLELAKHEAEKLLEQDIEINMAKNLQLKSFLQSQKGKTGWSKIS</sequence>
<evidence type="ECO:0000256" key="1">
    <source>
        <dbReference type="ARBA" id="ARBA00022801"/>
    </source>
</evidence>
<comment type="caution">
    <text evidence="4">The sequence shown here is derived from an EMBL/GenBank/DDBJ whole genome shotgun (WGS) entry which is preliminary data.</text>
</comment>
<dbReference type="AlphaFoldDB" id="A0A1J5SAW1"/>
<dbReference type="GO" id="GO:0016787">
    <property type="term" value="F:hydrolase activity"/>
    <property type="evidence" value="ECO:0007669"/>
    <property type="project" value="UniProtKB-KW"/>
</dbReference>
<dbReference type="InterPro" id="IPR047112">
    <property type="entry name" value="RecG/Mfd"/>
</dbReference>
<organism evidence="4">
    <name type="scientific">mine drainage metagenome</name>
    <dbReference type="NCBI Taxonomy" id="410659"/>
    <lineage>
        <taxon>unclassified sequences</taxon>
        <taxon>metagenomes</taxon>
        <taxon>ecological metagenomes</taxon>
    </lineage>
</organism>
<dbReference type="PANTHER" id="PTHR47964">
    <property type="entry name" value="ATP-DEPENDENT DNA HELICASE HOMOLOG RECG, CHLOROPLASTIC"/>
    <property type="match status" value="1"/>
</dbReference>
<proteinExistence type="predicted"/>
<dbReference type="GO" id="GO:0003678">
    <property type="term" value="F:DNA helicase activity"/>
    <property type="evidence" value="ECO:0007669"/>
    <property type="project" value="UniProtKB-EC"/>
</dbReference>
<dbReference type="PANTHER" id="PTHR47964:SF1">
    <property type="entry name" value="ATP-DEPENDENT DNA HELICASE HOMOLOG RECG, CHLOROPLASTIC"/>
    <property type="match status" value="1"/>
</dbReference>
<keyword evidence="2 4" id="KW-0347">Helicase</keyword>
<dbReference type="EMBL" id="MLJW01000087">
    <property type="protein sequence ID" value="OIR01184.1"/>
    <property type="molecule type" value="Genomic_DNA"/>
</dbReference>
<dbReference type="InterPro" id="IPR045562">
    <property type="entry name" value="RecG_dom3_C"/>
</dbReference>
<dbReference type="GO" id="GO:0006281">
    <property type="term" value="P:DNA repair"/>
    <property type="evidence" value="ECO:0007669"/>
    <property type="project" value="InterPro"/>
</dbReference>
<keyword evidence="2 4" id="KW-0547">Nucleotide-binding</keyword>
<dbReference type="EC" id="3.6.4.12" evidence="4"/>
<accession>A0A1J5SAW1</accession>